<evidence type="ECO:0000256" key="1">
    <source>
        <dbReference type="ARBA" id="ARBA00022527"/>
    </source>
</evidence>
<protein>
    <submittedName>
        <fullName evidence="3">ATP-binding protein</fullName>
    </submittedName>
</protein>
<dbReference type="InterPro" id="IPR003594">
    <property type="entry name" value="HATPase_dom"/>
</dbReference>
<keyword evidence="3" id="KW-0067">ATP-binding</keyword>
<dbReference type="InterPro" id="IPR036890">
    <property type="entry name" value="HATPase_C_sf"/>
</dbReference>
<proteinExistence type="predicted"/>
<dbReference type="InterPro" id="IPR050267">
    <property type="entry name" value="Anti-sigma-factor_SerPK"/>
</dbReference>
<evidence type="ECO:0000313" key="4">
    <source>
        <dbReference type="Proteomes" id="UP000634660"/>
    </source>
</evidence>
<keyword evidence="1" id="KW-0418">Kinase</keyword>
<dbReference type="GO" id="GO:0005524">
    <property type="term" value="F:ATP binding"/>
    <property type="evidence" value="ECO:0007669"/>
    <property type="project" value="UniProtKB-KW"/>
</dbReference>
<name>A0A918R449_9ACTN</name>
<reference evidence="3" key="2">
    <citation type="submission" date="2020-09" db="EMBL/GenBank/DDBJ databases">
        <authorList>
            <person name="Sun Q."/>
            <person name="Ohkuma M."/>
        </authorList>
    </citation>
    <scope>NUCLEOTIDE SEQUENCE</scope>
    <source>
        <strain evidence="3">JCM 4834</strain>
    </source>
</reference>
<dbReference type="Pfam" id="PF13581">
    <property type="entry name" value="HATPase_c_2"/>
    <property type="match status" value="1"/>
</dbReference>
<evidence type="ECO:0000259" key="2">
    <source>
        <dbReference type="Pfam" id="PF13581"/>
    </source>
</evidence>
<keyword evidence="3" id="KW-0547">Nucleotide-binding</keyword>
<dbReference type="PANTHER" id="PTHR35526">
    <property type="entry name" value="ANTI-SIGMA-F FACTOR RSBW-RELATED"/>
    <property type="match status" value="1"/>
</dbReference>
<organism evidence="3 4">
    <name type="scientific">Streptomyces subrutilus</name>
    <dbReference type="NCBI Taxonomy" id="36818"/>
    <lineage>
        <taxon>Bacteria</taxon>
        <taxon>Bacillati</taxon>
        <taxon>Actinomycetota</taxon>
        <taxon>Actinomycetes</taxon>
        <taxon>Kitasatosporales</taxon>
        <taxon>Streptomycetaceae</taxon>
        <taxon>Streptomyces</taxon>
    </lineage>
</organism>
<dbReference type="Gene3D" id="3.30.565.10">
    <property type="entry name" value="Histidine kinase-like ATPase, C-terminal domain"/>
    <property type="match status" value="1"/>
</dbReference>
<feature type="domain" description="Histidine kinase/HSP90-like ATPase" evidence="2">
    <location>
        <begin position="40"/>
        <end position="142"/>
    </location>
</feature>
<comment type="caution">
    <text evidence="3">The sequence shown here is derived from an EMBL/GenBank/DDBJ whole genome shotgun (WGS) entry which is preliminary data.</text>
</comment>
<evidence type="ECO:0000313" key="3">
    <source>
        <dbReference type="EMBL" id="GGZ84461.1"/>
    </source>
</evidence>
<reference evidence="3" key="1">
    <citation type="journal article" date="2014" name="Int. J. Syst. Evol. Microbiol.">
        <title>Complete genome sequence of Corynebacterium casei LMG S-19264T (=DSM 44701T), isolated from a smear-ripened cheese.</title>
        <authorList>
            <consortium name="US DOE Joint Genome Institute (JGI-PGF)"/>
            <person name="Walter F."/>
            <person name="Albersmeier A."/>
            <person name="Kalinowski J."/>
            <person name="Ruckert C."/>
        </authorList>
    </citation>
    <scope>NUCLEOTIDE SEQUENCE</scope>
    <source>
        <strain evidence="3">JCM 4834</strain>
    </source>
</reference>
<accession>A0A918R449</accession>
<dbReference type="EMBL" id="BMVX01000022">
    <property type="protein sequence ID" value="GGZ84461.1"/>
    <property type="molecule type" value="Genomic_DNA"/>
</dbReference>
<sequence>MSPMSLMPTTGHDPAGFDAAADFDTATVCPTTAVAGARDTARTFLEGLRQPAVDPDTADTVVLVVSELVTNALRHGGGTCTLRLTAHPRAIEVAVHDASSRPPRMRTPDLTGGTGGFGWQMVNQLARATVVTRRPAGGKTVRALLAR</sequence>
<keyword evidence="1" id="KW-0723">Serine/threonine-protein kinase</keyword>
<dbReference type="PANTHER" id="PTHR35526:SF3">
    <property type="entry name" value="ANTI-SIGMA-F FACTOR RSBW"/>
    <property type="match status" value="1"/>
</dbReference>
<dbReference type="SUPFAM" id="SSF55874">
    <property type="entry name" value="ATPase domain of HSP90 chaperone/DNA topoisomerase II/histidine kinase"/>
    <property type="match status" value="1"/>
</dbReference>
<dbReference type="GO" id="GO:0004674">
    <property type="term" value="F:protein serine/threonine kinase activity"/>
    <property type="evidence" value="ECO:0007669"/>
    <property type="project" value="UniProtKB-KW"/>
</dbReference>
<dbReference type="Proteomes" id="UP000634660">
    <property type="component" value="Unassembled WGS sequence"/>
</dbReference>
<gene>
    <name evidence="3" type="ORF">GCM10010371_50290</name>
</gene>
<dbReference type="CDD" id="cd16936">
    <property type="entry name" value="HATPase_RsbW-like"/>
    <property type="match status" value="1"/>
</dbReference>
<dbReference type="AlphaFoldDB" id="A0A918R449"/>
<keyword evidence="1" id="KW-0808">Transferase</keyword>